<protein>
    <submittedName>
        <fullName evidence="1">Uncharacterized protein</fullName>
    </submittedName>
</protein>
<keyword evidence="2" id="KW-1185">Reference proteome</keyword>
<name>A0A4Y2TFQ1_ARAVE</name>
<dbReference type="AlphaFoldDB" id="A0A4Y2TFQ1"/>
<dbReference type="PANTHER" id="PTHR46409">
    <property type="entry name" value="HTH PSQ-TYPE DOMAIN-CONTAINING PROTEIN"/>
    <property type="match status" value="1"/>
</dbReference>
<dbReference type="OrthoDB" id="8023395at2759"/>
<reference evidence="1 2" key="1">
    <citation type="journal article" date="2019" name="Sci. Rep.">
        <title>Orb-weaving spider Araneus ventricosus genome elucidates the spidroin gene catalogue.</title>
        <authorList>
            <person name="Kono N."/>
            <person name="Nakamura H."/>
            <person name="Ohtoshi R."/>
            <person name="Moran D.A.P."/>
            <person name="Shinohara A."/>
            <person name="Yoshida Y."/>
            <person name="Fujiwara M."/>
            <person name="Mori M."/>
            <person name="Tomita M."/>
            <person name="Arakawa K."/>
        </authorList>
    </citation>
    <scope>NUCLEOTIDE SEQUENCE [LARGE SCALE GENOMIC DNA]</scope>
</reference>
<gene>
    <name evidence="1" type="ORF">AVEN_167572_1</name>
</gene>
<evidence type="ECO:0000313" key="2">
    <source>
        <dbReference type="Proteomes" id="UP000499080"/>
    </source>
</evidence>
<dbReference type="Proteomes" id="UP000499080">
    <property type="component" value="Unassembled WGS sequence"/>
</dbReference>
<comment type="caution">
    <text evidence="1">The sequence shown here is derived from an EMBL/GenBank/DDBJ whole genome shotgun (WGS) entry which is preliminary data.</text>
</comment>
<proteinExistence type="predicted"/>
<organism evidence="1 2">
    <name type="scientific">Araneus ventricosus</name>
    <name type="common">Orbweaver spider</name>
    <name type="synonym">Epeira ventricosa</name>
    <dbReference type="NCBI Taxonomy" id="182803"/>
    <lineage>
        <taxon>Eukaryota</taxon>
        <taxon>Metazoa</taxon>
        <taxon>Ecdysozoa</taxon>
        <taxon>Arthropoda</taxon>
        <taxon>Chelicerata</taxon>
        <taxon>Arachnida</taxon>
        <taxon>Araneae</taxon>
        <taxon>Araneomorphae</taxon>
        <taxon>Entelegynae</taxon>
        <taxon>Araneoidea</taxon>
        <taxon>Araneidae</taxon>
        <taxon>Araneus</taxon>
    </lineage>
</organism>
<evidence type="ECO:0000313" key="1">
    <source>
        <dbReference type="EMBL" id="GBN99367.1"/>
    </source>
</evidence>
<sequence length="204" mass="23455">MHSVVSLVDCEQLSIVSFLTFEVTLPEINRKDLSTDQRYLLDVCQAVASHQCSKILSEREHGTLSHSRWLTMGILRLHMATETPSQSLYTIAEFIMKVYVPMWFTIKIHPSCKHGSIHVFETIKKSCYLSAELKAVIDLVIQRNGYFGNLENIVIAMITDDRNFIRELGLRMIMAARARKSTGLRKFAIPDFNFEAEDYHELID</sequence>
<dbReference type="EMBL" id="BGPR01028293">
    <property type="protein sequence ID" value="GBN99367.1"/>
    <property type="molecule type" value="Genomic_DNA"/>
</dbReference>
<dbReference type="PANTHER" id="PTHR46409:SF1">
    <property type="entry name" value="HTH PSQ-TYPE DOMAIN-CONTAINING PROTEIN"/>
    <property type="match status" value="1"/>
</dbReference>
<accession>A0A4Y2TFQ1</accession>